<feature type="transmembrane region" description="Helical" evidence="1">
    <location>
        <begin position="494"/>
        <end position="516"/>
    </location>
</feature>
<dbReference type="EMBL" id="MHKM01000014">
    <property type="protein sequence ID" value="OGY91701.1"/>
    <property type="molecule type" value="Genomic_DNA"/>
</dbReference>
<feature type="transmembrane region" description="Helical" evidence="1">
    <location>
        <begin position="311"/>
        <end position="330"/>
    </location>
</feature>
<evidence type="ECO:0000256" key="1">
    <source>
        <dbReference type="SAM" id="Phobius"/>
    </source>
</evidence>
<evidence type="ECO:0000313" key="3">
    <source>
        <dbReference type="Proteomes" id="UP000178248"/>
    </source>
</evidence>
<gene>
    <name evidence="2" type="ORF">A3B30_01510</name>
</gene>
<sequence>MQISDGIKDLYKRLTAINRILNVPDEDINKIGVDAIIGKLAYLYEKMRVTMDYQEDHLLRRFAIERNIRRSVILETLKPEMARSIVEDLIRSGYLLNNKLPETIIAPVETVLKKYAYLIDLVHDELHEGAERRKIVTWLIAVMACEIDLILVPEFRIDALIEMLYTTVRDRIKFHGGSIPEREKNIQLYITVHKELVLSDNPIIAYHLLNLYFPDWPNADKRLVEFVAGKITSVYYGIEHHLLNPIRKKMSRSLKKQIVAFKILRELVTVHQNDLASLFGDPELLESETRKVITRNYKSTRAKLTRSSIRAVLYILITKVALALLIEYPYDMYAFGVVNYTALSINILFPPVLMFFVTLSARLPGPQNTKALVSELLQIVYGQPQQTILCELRVRKEHGPVYFFFEYVVYVLLYGLIFGGLIFLLSLLKFNILSGGIFLFFVTAVSFFGTRIRQVAKDFNVETQREGVLGYITTFFSLPLIRAGQWLSVNMRRINLIAFVMDFIIEAPFKLLVQLIENWFVFLREKKEDTYKSS</sequence>
<proteinExistence type="predicted"/>
<keyword evidence="1" id="KW-1133">Transmembrane helix</keyword>
<reference evidence="2 3" key="1">
    <citation type="journal article" date="2016" name="Nat. Commun.">
        <title>Thousands of microbial genomes shed light on interconnected biogeochemical processes in an aquifer system.</title>
        <authorList>
            <person name="Anantharaman K."/>
            <person name="Brown C.T."/>
            <person name="Hug L.A."/>
            <person name="Sharon I."/>
            <person name="Castelle C.J."/>
            <person name="Probst A.J."/>
            <person name="Thomas B.C."/>
            <person name="Singh A."/>
            <person name="Wilkins M.J."/>
            <person name="Karaoz U."/>
            <person name="Brodie E.L."/>
            <person name="Williams K.H."/>
            <person name="Hubbard S.S."/>
            <person name="Banfield J.F."/>
        </authorList>
    </citation>
    <scope>NUCLEOTIDE SEQUENCE [LARGE SCALE GENOMIC DNA]</scope>
</reference>
<comment type="caution">
    <text evidence="2">The sequence shown here is derived from an EMBL/GenBank/DDBJ whole genome shotgun (WGS) entry which is preliminary data.</text>
</comment>
<organism evidence="2 3">
    <name type="scientific">Candidatus Komeilibacteria bacterium RIFCSPLOWO2_01_FULL_52_15</name>
    <dbReference type="NCBI Taxonomy" id="1798551"/>
    <lineage>
        <taxon>Bacteria</taxon>
        <taxon>Candidatus Komeiliibacteriota</taxon>
    </lineage>
</organism>
<keyword evidence="1" id="KW-0812">Transmembrane</keyword>
<feature type="transmembrane region" description="Helical" evidence="1">
    <location>
        <begin position="342"/>
        <end position="361"/>
    </location>
</feature>
<feature type="transmembrane region" description="Helical" evidence="1">
    <location>
        <begin position="401"/>
        <end position="424"/>
    </location>
</feature>
<dbReference type="STRING" id="1798551.A3B30_01510"/>
<feature type="transmembrane region" description="Helical" evidence="1">
    <location>
        <begin position="430"/>
        <end position="448"/>
    </location>
</feature>
<protein>
    <submittedName>
        <fullName evidence="2">Uncharacterized protein</fullName>
    </submittedName>
</protein>
<evidence type="ECO:0000313" key="2">
    <source>
        <dbReference type="EMBL" id="OGY91701.1"/>
    </source>
</evidence>
<feature type="transmembrane region" description="Helical" evidence="1">
    <location>
        <begin position="468"/>
        <end position="488"/>
    </location>
</feature>
<dbReference type="AlphaFoldDB" id="A0A1G2BRF1"/>
<name>A0A1G2BRF1_9BACT</name>
<keyword evidence="1" id="KW-0472">Membrane</keyword>
<accession>A0A1G2BRF1</accession>
<dbReference type="Proteomes" id="UP000178248">
    <property type="component" value="Unassembled WGS sequence"/>
</dbReference>